<evidence type="ECO:0000313" key="2">
    <source>
        <dbReference type="EMBL" id="KXA22851.1"/>
    </source>
</evidence>
<keyword evidence="1" id="KW-0812">Transmembrane</keyword>
<dbReference type="EMBL" id="LRQB01000005">
    <property type="protein sequence ID" value="KXA22851.1"/>
    <property type="molecule type" value="Genomic_DNA"/>
</dbReference>
<reference evidence="2 3" key="1">
    <citation type="submission" date="2016-01" db="EMBL/GenBank/DDBJ databases">
        <authorList>
            <person name="Oliw E.H."/>
        </authorList>
    </citation>
    <scope>NUCLEOTIDE SEQUENCE [LARGE SCALE GENOMIC DNA]</scope>
    <source>
        <strain evidence="2 3">PSS_7772B</strain>
    </source>
</reference>
<dbReference type="Proteomes" id="UP000070687">
    <property type="component" value="Unassembled WGS sequence"/>
</dbReference>
<accession>A0A133P2S2</accession>
<protein>
    <submittedName>
        <fullName evidence="2">Uncharacterized protein</fullName>
    </submittedName>
</protein>
<keyword evidence="1" id="KW-1133">Transmembrane helix</keyword>
<name>A0A133P2S2_GARVA</name>
<proteinExistence type="predicted"/>
<keyword evidence="1" id="KW-0472">Membrane</keyword>
<gene>
    <name evidence="2" type="ORF">HMPREF3208_00077</name>
</gene>
<dbReference type="PATRIC" id="fig|2702.100.peg.70"/>
<evidence type="ECO:0000313" key="3">
    <source>
        <dbReference type="Proteomes" id="UP000070687"/>
    </source>
</evidence>
<feature type="transmembrane region" description="Helical" evidence="1">
    <location>
        <begin position="20"/>
        <end position="37"/>
    </location>
</feature>
<evidence type="ECO:0000256" key="1">
    <source>
        <dbReference type="SAM" id="Phobius"/>
    </source>
</evidence>
<dbReference type="AlphaFoldDB" id="A0A133P2S2"/>
<organism evidence="2 3">
    <name type="scientific">Gardnerella vaginalis</name>
    <dbReference type="NCBI Taxonomy" id="2702"/>
    <lineage>
        <taxon>Bacteria</taxon>
        <taxon>Bacillati</taxon>
        <taxon>Actinomycetota</taxon>
        <taxon>Actinomycetes</taxon>
        <taxon>Bifidobacteriales</taxon>
        <taxon>Bifidobacteriaceae</taxon>
        <taxon>Gardnerella</taxon>
    </lineage>
</organism>
<comment type="caution">
    <text evidence="2">The sequence shown here is derived from an EMBL/GenBank/DDBJ whole genome shotgun (WGS) entry which is preliminary data.</text>
</comment>
<sequence>MKNSANNIIKKRLAATMQRAATFFFTLAKSVIIYPIQLPQSATSISS</sequence>